<dbReference type="EMBL" id="MNCJ02000317">
    <property type="protein sequence ID" value="KAF5819766.1"/>
    <property type="molecule type" value="Genomic_DNA"/>
</dbReference>
<dbReference type="Gramene" id="mRNA:HanXRQr2_Chr02g0081291">
    <property type="protein sequence ID" value="mRNA:HanXRQr2_Chr02g0081291"/>
    <property type="gene ID" value="HanXRQr2_Chr02g0081291"/>
</dbReference>
<gene>
    <name evidence="1" type="ORF">HanXRQr2_Chr02g0081291</name>
</gene>
<keyword evidence="2" id="KW-1185">Reference proteome</keyword>
<organism evidence="1 2">
    <name type="scientific">Helianthus annuus</name>
    <name type="common">Common sunflower</name>
    <dbReference type="NCBI Taxonomy" id="4232"/>
    <lineage>
        <taxon>Eukaryota</taxon>
        <taxon>Viridiplantae</taxon>
        <taxon>Streptophyta</taxon>
        <taxon>Embryophyta</taxon>
        <taxon>Tracheophyta</taxon>
        <taxon>Spermatophyta</taxon>
        <taxon>Magnoliopsida</taxon>
        <taxon>eudicotyledons</taxon>
        <taxon>Gunneridae</taxon>
        <taxon>Pentapetalae</taxon>
        <taxon>asterids</taxon>
        <taxon>campanulids</taxon>
        <taxon>Asterales</taxon>
        <taxon>Asteraceae</taxon>
        <taxon>Asteroideae</taxon>
        <taxon>Heliantheae alliance</taxon>
        <taxon>Heliantheae</taxon>
        <taxon>Helianthus</taxon>
    </lineage>
</organism>
<dbReference type="AlphaFoldDB" id="A0A9K3JR73"/>
<evidence type="ECO:0000313" key="1">
    <source>
        <dbReference type="EMBL" id="KAF5819766.1"/>
    </source>
</evidence>
<protein>
    <submittedName>
        <fullName evidence="1">Uncharacterized protein</fullName>
    </submittedName>
</protein>
<evidence type="ECO:0000313" key="2">
    <source>
        <dbReference type="Proteomes" id="UP000215914"/>
    </source>
</evidence>
<reference evidence="1" key="2">
    <citation type="submission" date="2020-06" db="EMBL/GenBank/DDBJ databases">
        <title>Helianthus annuus Genome sequencing and assembly Release 2.</title>
        <authorList>
            <person name="Gouzy J."/>
            <person name="Langlade N."/>
            <person name="Munos S."/>
        </authorList>
    </citation>
    <scope>NUCLEOTIDE SEQUENCE</scope>
    <source>
        <tissue evidence="1">Leaves</tissue>
    </source>
</reference>
<name>A0A9K3JR73_HELAN</name>
<comment type="caution">
    <text evidence="1">The sequence shown here is derived from an EMBL/GenBank/DDBJ whole genome shotgun (WGS) entry which is preliminary data.</text>
</comment>
<reference evidence="1" key="1">
    <citation type="journal article" date="2017" name="Nature">
        <title>The sunflower genome provides insights into oil metabolism, flowering and Asterid evolution.</title>
        <authorList>
            <person name="Badouin H."/>
            <person name="Gouzy J."/>
            <person name="Grassa C.J."/>
            <person name="Murat F."/>
            <person name="Staton S.E."/>
            <person name="Cottret L."/>
            <person name="Lelandais-Briere C."/>
            <person name="Owens G.L."/>
            <person name="Carrere S."/>
            <person name="Mayjonade B."/>
            <person name="Legrand L."/>
            <person name="Gill N."/>
            <person name="Kane N.C."/>
            <person name="Bowers J.E."/>
            <person name="Hubner S."/>
            <person name="Bellec A."/>
            <person name="Berard A."/>
            <person name="Berges H."/>
            <person name="Blanchet N."/>
            <person name="Boniface M.C."/>
            <person name="Brunel D."/>
            <person name="Catrice O."/>
            <person name="Chaidir N."/>
            <person name="Claudel C."/>
            <person name="Donnadieu C."/>
            <person name="Faraut T."/>
            <person name="Fievet G."/>
            <person name="Helmstetter N."/>
            <person name="King M."/>
            <person name="Knapp S.J."/>
            <person name="Lai Z."/>
            <person name="Le Paslier M.C."/>
            <person name="Lippi Y."/>
            <person name="Lorenzon L."/>
            <person name="Mandel J.R."/>
            <person name="Marage G."/>
            <person name="Marchand G."/>
            <person name="Marquand E."/>
            <person name="Bret-Mestries E."/>
            <person name="Morien E."/>
            <person name="Nambeesan S."/>
            <person name="Nguyen T."/>
            <person name="Pegot-Espagnet P."/>
            <person name="Pouilly N."/>
            <person name="Raftis F."/>
            <person name="Sallet E."/>
            <person name="Schiex T."/>
            <person name="Thomas J."/>
            <person name="Vandecasteele C."/>
            <person name="Vares D."/>
            <person name="Vear F."/>
            <person name="Vautrin S."/>
            <person name="Crespi M."/>
            <person name="Mangin B."/>
            <person name="Burke J.M."/>
            <person name="Salse J."/>
            <person name="Munos S."/>
            <person name="Vincourt P."/>
            <person name="Rieseberg L.H."/>
            <person name="Langlade N.B."/>
        </authorList>
    </citation>
    <scope>NUCLEOTIDE SEQUENCE</scope>
    <source>
        <tissue evidence="1">Leaves</tissue>
    </source>
</reference>
<sequence>MMLIILEKVEDTEVDDIKEQELMRRFNEASKRPKFKPEIKRNVPFSSSLLVFWIAY</sequence>
<proteinExistence type="predicted"/>
<dbReference type="Proteomes" id="UP000215914">
    <property type="component" value="Unassembled WGS sequence"/>
</dbReference>
<accession>A0A9K3JR73</accession>